<organism evidence="5">
    <name type="scientific">marine metagenome</name>
    <dbReference type="NCBI Taxonomy" id="408172"/>
    <lineage>
        <taxon>unclassified sequences</taxon>
        <taxon>metagenomes</taxon>
        <taxon>ecological metagenomes</taxon>
    </lineage>
</organism>
<dbReference type="PANTHER" id="PTHR16263">
    <property type="entry name" value="TETRATRICOPEPTIDE REPEAT PROTEIN 38"/>
    <property type="match status" value="1"/>
</dbReference>
<dbReference type="AlphaFoldDB" id="A0A382KDE4"/>
<sequence>MILFVTKTKTFQKNSEVLVRQSYAGYEITTEFSEAAEHTTHGIESFVEWRMDSFDWLDRALETDPDCVFASMVKGLLLVTARSQNFAPVILECIDHGESREEELGEQERIYLKALKAMSEFQIFEALEAYESLLRFYPRDLMATRFLQAELFWMGESRWMQRVMKNLEPDWKPEMFQSSYFYADYSFAHEETGSYEIAEKFGRMAVEMDPSNVWAAHAVAHVMEMQNRSNEGVEWLSSLSKKWNEKNQIVHHAWWHRCLFHLERGEPQEVME</sequence>
<evidence type="ECO:0000256" key="4">
    <source>
        <dbReference type="ARBA" id="ARBA00022803"/>
    </source>
</evidence>
<evidence type="ECO:0000313" key="5">
    <source>
        <dbReference type="EMBL" id="SVC21382.1"/>
    </source>
</evidence>
<protein>
    <recommendedName>
        <fullName evidence="2">Tetratricopeptide repeat protein 38</fullName>
    </recommendedName>
</protein>
<accession>A0A382KDE4</accession>
<keyword evidence="3" id="KW-0677">Repeat</keyword>
<dbReference type="Gene3D" id="1.25.40.10">
    <property type="entry name" value="Tetratricopeptide repeat domain"/>
    <property type="match status" value="1"/>
</dbReference>
<dbReference type="InterPro" id="IPR011990">
    <property type="entry name" value="TPR-like_helical_dom_sf"/>
</dbReference>
<evidence type="ECO:0000256" key="1">
    <source>
        <dbReference type="ARBA" id="ARBA00005857"/>
    </source>
</evidence>
<proteinExistence type="inferred from homology"/>
<comment type="similarity">
    <text evidence="1">Belongs to the TTC38 family.</text>
</comment>
<evidence type="ECO:0000256" key="3">
    <source>
        <dbReference type="ARBA" id="ARBA00022737"/>
    </source>
</evidence>
<gene>
    <name evidence="5" type="ORF">METZ01_LOCUS274236</name>
</gene>
<dbReference type="PANTHER" id="PTHR16263:SF4">
    <property type="entry name" value="TETRATRICOPEPTIDE REPEAT PROTEIN 38"/>
    <property type="match status" value="1"/>
</dbReference>
<keyword evidence="4" id="KW-0802">TPR repeat</keyword>
<name>A0A382KDE4_9ZZZZ</name>
<reference evidence="5" key="1">
    <citation type="submission" date="2018-05" db="EMBL/GenBank/DDBJ databases">
        <authorList>
            <person name="Lanie J.A."/>
            <person name="Ng W.-L."/>
            <person name="Kazmierczak K.M."/>
            <person name="Andrzejewski T.M."/>
            <person name="Davidsen T.M."/>
            <person name="Wayne K.J."/>
            <person name="Tettelin H."/>
            <person name="Glass J.I."/>
            <person name="Rusch D."/>
            <person name="Podicherti R."/>
            <person name="Tsui H.-C.T."/>
            <person name="Winkler M.E."/>
        </authorList>
    </citation>
    <scope>NUCLEOTIDE SEQUENCE</scope>
</reference>
<dbReference type="EMBL" id="UINC01079405">
    <property type="protein sequence ID" value="SVC21382.1"/>
    <property type="molecule type" value="Genomic_DNA"/>
</dbReference>
<dbReference type="InterPro" id="IPR033891">
    <property type="entry name" value="TTC38"/>
</dbReference>
<feature type="non-terminal residue" evidence="5">
    <location>
        <position position="272"/>
    </location>
</feature>
<dbReference type="SUPFAM" id="SSF48452">
    <property type="entry name" value="TPR-like"/>
    <property type="match status" value="1"/>
</dbReference>
<evidence type="ECO:0000256" key="2">
    <source>
        <dbReference type="ARBA" id="ARBA00019992"/>
    </source>
</evidence>